<dbReference type="GO" id="GO:0003677">
    <property type="term" value="F:DNA binding"/>
    <property type="evidence" value="ECO:0007669"/>
    <property type="project" value="InterPro"/>
</dbReference>
<dbReference type="PANTHER" id="PTHR46630">
    <property type="entry name" value="TETRATRICOPEPTIDE REPEAT PROTEIN 29"/>
    <property type="match status" value="1"/>
</dbReference>
<dbReference type="SUPFAM" id="SSF46894">
    <property type="entry name" value="C-terminal effector domain of the bipartite response regulators"/>
    <property type="match status" value="1"/>
</dbReference>
<keyword evidence="7" id="KW-0472">Membrane</keyword>
<keyword evidence="2" id="KW-0963">Cytoplasm</keyword>
<organism evidence="8 9">
    <name type="scientific">Myroides indicus</name>
    <dbReference type="NCBI Taxonomy" id="1323422"/>
    <lineage>
        <taxon>Bacteria</taxon>
        <taxon>Pseudomonadati</taxon>
        <taxon>Bacteroidota</taxon>
        <taxon>Flavobacteriia</taxon>
        <taxon>Flavobacteriales</taxon>
        <taxon>Flavobacteriaceae</taxon>
        <taxon>Myroides</taxon>
    </lineage>
</organism>
<accession>A0A4R7EV38</accession>
<dbReference type="OrthoDB" id="1090267at2"/>
<proteinExistence type="inferred from homology"/>
<evidence type="ECO:0000256" key="7">
    <source>
        <dbReference type="SAM" id="Phobius"/>
    </source>
</evidence>
<dbReference type="AlphaFoldDB" id="A0A4R7EV38"/>
<keyword evidence="9" id="KW-1185">Reference proteome</keyword>
<dbReference type="GO" id="GO:0005737">
    <property type="term" value="C:cytoplasm"/>
    <property type="evidence" value="ECO:0007669"/>
    <property type="project" value="UniProtKB-SubCell"/>
</dbReference>
<evidence type="ECO:0000256" key="1">
    <source>
        <dbReference type="ARBA" id="ARBA00004496"/>
    </source>
</evidence>
<dbReference type="GO" id="GO:0006355">
    <property type="term" value="P:regulation of DNA-templated transcription"/>
    <property type="evidence" value="ECO:0007669"/>
    <property type="project" value="InterPro"/>
</dbReference>
<dbReference type="EMBL" id="SOAG01000014">
    <property type="protein sequence ID" value="TDS57872.1"/>
    <property type="molecule type" value="Genomic_DNA"/>
</dbReference>
<protein>
    <submittedName>
        <fullName evidence="8">Tetratricopeptide repeat protein</fullName>
    </submittedName>
</protein>
<dbReference type="InterPro" id="IPR011990">
    <property type="entry name" value="TPR-like_helical_dom_sf"/>
</dbReference>
<dbReference type="Proteomes" id="UP000295215">
    <property type="component" value="Unassembled WGS sequence"/>
</dbReference>
<evidence type="ECO:0000313" key="8">
    <source>
        <dbReference type="EMBL" id="TDS57872.1"/>
    </source>
</evidence>
<dbReference type="InterPro" id="IPR016032">
    <property type="entry name" value="Sig_transdc_resp-reg_C-effctor"/>
</dbReference>
<evidence type="ECO:0000256" key="6">
    <source>
        <dbReference type="PROSITE-ProRule" id="PRU00339"/>
    </source>
</evidence>
<keyword evidence="3" id="KW-0677">Repeat</keyword>
<keyword evidence="4 6" id="KW-0802">TPR repeat</keyword>
<reference evidence="8 9" key="1">
    <citation type="submission" date="2019-03" db="EMBL/GenBank/DDBJ databases">
        <title>Genomic Encyclopedia of Archaeal and Bacterial Type Strains, Phase II (KMG-II): from individual species to whole genera.</title>
        <authorList>
            <person name="Goeker M."/>
        </authorList>
    </citation>
    <scope>NUCLEOTIDE SEQUENCE [LARGE SCALE GENOMIC DNA]</scope>
    <source>
        <strain evidence="8 9">DSM 28213</strain>
    </source>
</reference>
<name>A0A4R7EV38_9FLAO</name>
<dbReference type="Pfam" id="PF13181">
    <property type="entry name" value="TPR_8"/>
    <property type="match status" value="2"/>
</dbReference>
<dbReference type="SUPFAM" id="SSF48452">
    <property type="entry name" value="TPR-like"/>
    <property type="match status" value="1"/>
</dbReference>
<dbReference type="PANTHER" id="PTHR46630:SF1">
    <property type="entry name" value="TETRATRICOPEPTIDE REPEAT PROTEIN 29"/>
    <property type="match status" value="1"/>
</dbReference>
<dbReference type="InterPro" id="IPR051476">
    <property type="entry name" value="Bac_ResReg_Asp_Phosphatase"/>
</dbReference>
<comment type="subcellular location">
    <subcellularLocation>
        <location evidence="1">Cytoplasm</location>
    </subcellularLocation>
</comment>
<gene>
    <name evidence="8" type="ORF">C8P70_1144</name>
</gene>
<evidence type="ECO:0000256" key="3">
    <source>
        <dbReference type="ARBA" id="ARBA00022737"/>
    </source>
</evidence>
<comment type="similarity">
    <text evidence="5">Belongs to the Rap family.</text>
</comment>
<keyword evidence="7" id="KW-0812">Transmembrane</keyword>
<dbReference type="SMART" id="SM00028">
    <property type="entry name" value="TPR"/>
    <property type="match status" value="4"/>
</dbReference>
<evidence type="ECO:0000313" key="9">
    <source>
        <dbReference type="Proteomes" id="UP000295215"/>
    </source>
</evidence>
<dbReference type="Gene3D" id="1.25.40.10">
    <property type="entry name" value="Tetratricopeptide repeat domain"/>
    <property type="match status" value="2"/>
</dbReference>
<evidence type="ECO:0000256" key="5">
    <source>
        <dbReference type="ARBA" id="ARBA00038253"/>
    </source>
</evidence>
<dbReference type="PROSITE" id="PS50005">
    <property type="entry name" value="TPR"/>
    <property type="match status" value="2"/>
</dbReference>
<feature type="repeat" description="TPR" evidence="6">
    <location>
        <begin position="159"/>
        <end position="192"/>
    </location>
</feature>
<sequence length="605" mass="71898">MIKNKSKYILIFILLTGITTGIYKIYTNKINYNKDVLDDVYLKYKKMDSLVDYDFKNADRIINNSYSSINKINKPTDKAYLYYYKILSSIRKNTHDSILFYAEKATIYANESESEYTKAKINYIKGLYFLYRDNYPNCLEFFLKSKSYFEQTNYYNELGEVYNGLGGLYYGLNEMDKSENYYQSAYDLFNKNKNTRGKAVIKANFGLVRVALKDYKEAKVNLYSSLKTFENLKDTVSSIRILLLISKIATSEGNIRESKEILDKTQVLNHSINNKLFNSSIAFNYGYAYELEGNLDKAIECYERTYEDISNQDFFPIEALDALKRLSDILKKKERFEDALLFMNKYYEEKDRINGPNIRQNVEAIEWNTLLEKQEYDFKIDVQKQKNLNKTYIIIILSVLSSVIIIWILYKNKNKSLQISKLENMRLLEKLKANMELELLKNKQHELEMNSKNEFELLQKKQYLLDIESKNRELNLLSMQLLSKNKLFNEIEKQIVNATNNPKITFNQILKIIRQNRNSKQDWQIFEEIFQKIHPNFFKTLRDKFPDLSKTEIRICAFIKMWMSNTEISELLNINQTSLITARYKMRKKFRLSRNEDLDEYINDL</sequence>
<keyword evidence="7" id="KW-1133">Transmembrane helix</keyword>
<dbReference type="RefSeq" id="WP_133712627.1">
    <property type="nucleotide sequence ID" value="NZ_SOAG01000014.1"/>
</dbReference>
<comment type="caution">
    <text evidence="8">The sequence shown here is derived from an EMBL/GenBank/DDBJ whole genome shotgun (WGS) entry which is preliminary data.</text>
</comment>
<dbReference type="InterPro" id="IPR019734">
    <property type="entry name" value="TPR_rpt"/>
</dbReference>
<evidence type="ECO:0000256" key="2">
    <source>
        <dbReference type="ARBA" id="ARBA00022490"/>
    </source>
</evidence>
<evidence type="ECO:0000256" key="4">
    <source>
        <dbReference type="ARBA" id="ARBA00022803"/>
    </source>
</evidence>
<feature type="repeat" description="TPR" evidence="6">
    <location>
        <begin position="279"/>
        <end position="312"/>
    </location>
</feature>
<feature type="transmembrane region" description="Helical" evidence="7">
    <location>
        <begin position="392"/>
        <end position="410"/>
    </location>
</feature>
<feature type="transmembrane region" description="Helical" evidence="7">
    <location>
        <begin position="7"/>
        <end position="26"/>
    </location>
</feature>